<dbReference type="GO" id="GO:0030001">
    <property type="term" value="P:metal ion transport"/>
    <property type="evidence" value="ECO:0007669"/>
    <property type="project" value="InterPro"/>
</dbReference>
<name>A0A5D0MA10_9BACT</name>
<evidence type="ECO:0000256" key="1">
    <source>
        <dbReference type="ARBA" id="ARBA00011028"/>
    </source>
</evidence>
<dbReference type="EMBL" id="VSIX01000100">
    <property type="protein sequence ID" value="TYB30604.1"/>
    <property type="molecule type" value="Genomic_DNA"/>
</dbReference>
<dbReference type="PANTHER" id="PTHR42953">
    <property type="entry name" value="HIGH-AFFINITY ZINC UPTAKE SYSTEM PROTEIN ZNUA-RELATED"/>
    <property type="match status" value="1"/>
</dbReference>
<keyword evidence="3 5" id="KW-0732">Signal</keyword>
<sequence>MKKYILLLFLLFSLILAGCGPKTTGKTDFKIITTIYPLHLIVNQIDSTVTSDALIKGSISPHHYSAKPSDIVKINRADILFKIGGPFDSWIDDIVSKNKIDIKTVNFLGKMKISEDSNPHIWLSFKNSKKLATITDELLNEEYPNNKSNHKKNLNKFISDLSKLESEWREKFSELENNKVILYHPAWKMILEELNVGITTVIKNNPQKNITLKEMRNIIDKIKESNTKLIIGEIQHKDPIIKRIEKQTDIKVIYLNAIGSSEFQTYDQFLKYNLNKIYYGLK</sequence>
<accession>A0A5D0MA10</accession>
<dbReference type="Proteomes" id="UP000324143">
    <property type="component" value="Unassembled WGS sequence"/>
</dbReference>
<gene>
    <name evidence="6" type="ORF">FXF47_08375</name>
</gene>
<dbReference type="AlphaFoldDB" id="A0A5D0MA10"/>
<proteinExistence type="inferred from homology"/>
<evidence type="ECO:0000313" key="6">
    <source>
        <dbReference type="EMBL" id="TYB30604.1"/>
    </source>
</evidence>
<evidence type="ECO:0000256" key="2">
    <source>
        <dbReference type="ARBA" id="ARBA00022448"/>
    </source>
</evidence>
<dbReference type="PROSITE" id="PS51257">
    <property type="entry name" value="PROKAR_LIPOPROTEIN"/>
    <property type="match status" value="1"/>
</dbReference>
<keyword evidence="4" id="KW-0175">Coiled coil</keyword>
<feature type="signal peptide" evidence="5">
    <location>
        <begin position="1"/>
        <end position="17"/>
    </location>
</feature>
<keyword evidence="2" id="KW-0813">Transport</keyword>
<feature type="coiled-coil region" evidence="4">
    <location>
        <begin position="147"/>
        <end position="178"/>
    </location>
</feature>
<protein>
    <submittedName>
        <fullName evidence="6">Zinc ABC transporter substrate-binding protein</fullName>
    </submittedName>
</protein>
<reference evidence="6" key="1">
    <citation type="submission" date="2019-08" db="EMBL/GenBank/DDBJ databases">
        <title>Genomic characterization of a novel candidate phylum (ARYD3) from a high temperature, high salinity tertiary oil reservoir in north central Oklahoma, USA.</title>
        <authorList>
            <person name="Youssef N.H."/>
            <person name="Yadav A."/>
            <person name="Elshahed M.S."/>
        </authorList>
    </citation>
    <scope>NUCLEOTIDE SEQUENCE [LARGE SCALE GENOMIC DNA]</scope>
    <source>
        <strain evidence="6">ARYD3</strain>
    </source>
</reference>
<dbReference type="InterPro" id="IPR050492">
    <property type="entry name" value="Bact_metal-bind_prot9"/>
</dbReference>
<keyword evidence="7" id="KW-1185">Reference proteome</keyword>
<dbReference type="GO" id="GO:0046872">
    <property type="term" value="F:metal ion binding"/>
    <property type="evidence" value="ECO:0007669"/>
    <property type="project" value="InterPro"/>
</dbReference>
<evidence type="ECO:0000256" key="4">
    <source>
        <dbReference type="SAM" id="Coils"/>
    </source>
</evidence>
<comment type="caution">
    <text evidence="6">The sequence shown here is derived from an EMBL/GenBank/DDBJ whole genome shotgun (WGS) entry which is preliminary data.</text>
</comment>
<dbReference type="Gene3D" id="3.40.50.1980">
    <property type="entry name" value="Nitrogenase molybdenum iron protein domain"/>
    <property type="match status" value="2"/>
</dbReference>
<organism evidence="6 7">
    <name type="scientific">Candidatus Mcinerneyibacterium aminivorans</name>
    <dbReference type="NCBI Taxonomy" id="2703815"/>
    <lineage>
        <taxon>Bacteria</taxon>
        <taxon>Candidatus Macinerneyibacteriota</taxon>
        <taxon>Candidatus Mcinerneyibacteria</taxon>
        <taxon>Candidatus Mcinerneyibacteriales</taxon>
        <taxon>Candidatus Mcinerneyibacteriaceae</taxon>
        <taxon>Candidatus Mcinerneyibacterium</taxon>
    </lineage>
</organism>
<dbReference type="InterPro" id="IPR006127">
    <property type="entry name" value="ZnuA-like"/>
</dbReference>
<feature type="chain" id="PRO_5022671274" evidence="5">
    <location>
        <begin position="18"/>
        <end position="282"/>
    </location>
</feature>
<dbReference type="Pfam" id="PF01297">
    <property type="entry name" value="ZnuA"/>
    <property type="match status" value="1"/>
</dbReference>
<evidence type="ECO:0000256" key="5">
    <source>
        <dbReference type="SAM" id="SignalP"/>
    </source>
</evidence>
<evidence type="ECO:0000313" key="7">
    <source>
        <dbReference type="Proteomes" id="UP000324143"/>
    </source>
</evidence>
<evidence type="ECO:0000256" key="3">
    <source>
        <dbReference type="ARBA" id="ARBA00022729"/>
    </source>
</evidence>
<comment type="similarity">
    <text evidence="1">Belongs to the bacterial solute-binding protein 9 family.</text>
</comment>
<dbReference type="PANTHER" id="PTHR42953:SF3">
    <property type="entry name" value="HIGH-AFFINITY ZINC UPTAKE SYSTEM PROTEIN ZNUA"/>
    <property type="match status" value="1"/>
</dbReference>
<dbReference type="SUPFAM" id="SSF53807">
    <property type="entry name" value="Helical backbone' metal receptor"/>
    <property type="match status" value="1"/>
</dbReference>